<protein>
    <submittedName>
        <fullName evidence="3">PREDICTED: similar to retrotransposon protein putati</fullName>
    </submittedName>
</protein>
<dbReference type="InterPro" id="IPR025724">
    <property type="entry name" value="GAG-pre-integrase_dom"/>
</dbReference>
<evidence type="ECO:0000313" key="3">
    <source>
        <dbReference type="EMBL" id="CCA16871.1"/>
    </source>
</evidence>
<feature type="domain" description="GAG-pre-integrase" evidence="1">
    <location>
        <begin position="157"/>
        <end position="206"/>
    </location>
</feature>
<accession>F0W6X6</accession>
<proteinExistence type="predicted"/>
<dbReference type="Pfam" id="PF13976">
    <property type="entry name" value="gag_pre-integrs"/>
    <property type="match status" value="1"/>
</dbReference>
<dbReference type="InterPro" id="IPR054722">
    <property type="entry name" value="PolX-like_BBD"/>
</dbReference>
<reference evidence="3" key="2">
    <citation type="submission" date="2011-02" db="EMBL/GenBank/DDBJ databases">
        <authorList>
            <person name="MacLean D."/>
        </authorList>
    </citation>
    <scope>NUCLEOTIDE SEQUENCE</scope>
</reference>
<dbReference type="AlphaFoldDB" id="F0W6X6"/>
<dbReference type="Pfam" id="PF22936">
    <property type="entry name" value="Pol_BBD"/>
    <property type="match status" value="1"/>
</dbReference>
<dbReference type="HOGENOM" id="CLU_001650_13_1_1"/>
<evidence type="ECO:0000259" key="2">
    <source>
        <dbReference type="Pfam" id="PF22936"/>
    </source>
</evidence>
<name>F0W6X6_9STRA</name>
<evidence type="ECO:0000259" key="1">
    <source>
        <dbReference type="Pfam" id="PF13976"/>
    </source>
</evidence>
<sequence length="212" mass="23861">MRDCRSNGNENKWSPDQSNVAFNVIEGVTKESWIMDSGTSTHMSKERGVFIEYTEEKYMRSVSSAKSGAKLKVLGYGTVALRIWNGFKWIDAHLNNTLHVKELIKYLFSLTAATARGRTIKITRNKCSVEIDGVTVTTGSKNGTLMYLNTDPGSECHVVENEVELWHRRLGHVSYNTVNRLIKQGKINGTPLSSRNPCNLCEISKQARKTFN</sequence>
<dbReference type="EMBL" id="FR824072">
    <property type="protein sequence ID" value="CCA16871.1"/>
    <property type="molecule type" value="Genomic_DNA"/>
</dbReference>
<reference evidence="3" key="1">
    <citation type="journal article" date="2011" name="PLoS Biol.">
        <title>Gene gain and loss during evolution of obligate parasitism in the white rust pathogen of Arabidopsis thaliana.</title>
        <authorList>
            <person name="Kemen E."/>
            <person name="Gardiner A."/>
            <person name="Schultz-Larsen T."/>
            <person name="Kemen A.C."/>
            <person name="Balmuth A.L."/>
            <person name="Robert-Seilaniantz A."/>
            <person name="Bailey K."/>
            <person name="Holub E."/>
            <person name="Studholme D.J."/>
            <person name="Maclean D."/>
            <person name="Jones J.D."/>
        </authorList>
    </citation>
    <scope>NUCLEOTIDE SEQUENCE</scope>
</reference>
<organism evidence="3">
    <name type="scientific">Albugo laibachii Nc14</name>
    <dbReference type="NCBI Taxonomy" id="890382"/>
    <lineage>
        <taxon>Eukaryota</taxon>
        <taxon>Sar</taxon>
        <taxon>Stramenopiles</taxon>
        <taxon>Oomycota</taxon>
        <taxon>Peronosporomycetes</taxon>
        <taxon>Albuginales</taxon>
        <taxon>Albuginaceae</taxon>
        <taxon>Albugo</taxon>
    </lineage>
</organism>
<feature type="domain" description="Retrovirus-related Pol polyprotein from transposon TNT 1-94-like beta-barrel" evidence="2">
    <location>
        <begin position="33"/>
        <end position="117"/>
    </location>
</feature>
<gene>
    <name evidence="3" type="primary">AlNc14C27G2612</name>
    <name evidence="3" type="ORF">ALNC14_030140</name>
</gene>